<dbReference type="EMBL" id="LR877149">
    <property type="protein sequence ID" value="CAD2215844.1"/>
    <property type="molecule type" value="Genomic_DNA"/>
</dbReference>
<evidence type="ECO:0000313" key="3">
    <source>
        <dbReference type="Proteomes" id="UP000515908"/>
    </source>
</evidence>
<sequence length="282" mass="29713">MTSLLMYASMSSNSSSLDSPSFAASSGSFSSSSSSFLGSSSFSSSSASSSGCSSECSPSCSGVSSVSLVAPSASSPSAGGGPSSGSRFGRGLPIDRFTRRISLFWSLNGLAPLCPNSFRFTSLSVSCRLPMTMQYRRRRSPRKSSCCSVSFSSDMWAFCPKCDARKLAEGSIGISFFSVYSAAILSSSVSSSITALLSTPGRRTVAVVPVSTVLESIAASRFSSSSWASVRNPRPCVPLPFRTTVFVTVNFGFVSSLIYNFLCGSFVELTRQCRLIGKEKSY</sequence>
<dbReference type="VEuPathDB" id="TriTrypDB:ADEAN_000330200"/>
<keyword evidence="3" id="KW-1185">Reference proteome</keyword>
<reference evidence="2 3" key="1">
    <citation type="submission" date="2020-08" db="EMBL/GenBank/DDBJ databases">
        <authorList>
            <person name="Newling K."/>
            <person name="Davey J."/>
            <person name="Forrester S."/>
        </authorList>
    </citation>
    <scope>NUCLEOTIDE SEQUENCE [LARGE SCALE GENOMIC DNA]</scope>
    <source>
        <strain evidence="3">Crithidia deanei Carvalho (ATCC PRA-265)</strain>
    </source>
</reference>
<gene>
    <name evidence="2" type="ORF">ADEAN_000330200</name>
</gene>
<dbReference type="AlphaFoldDB" id="A0A7G2CA39"/>
<organism evidence="2 3">
    <name type="scientific">Angomonas deanei</name>
    <dbReference type="NCBI Taxonomy" id="59799"/>
    <lineage>
        <taxon>Eukaryota</taxon>
        <taxon>Discoba</taxon>
        <taxon>Euglenozoa</taxon>
        <taxon>Kinetoplastea</taxon>
        <taxon>Metakinetoplastina</taxon>
        <taxon>Trypanosomatida</taxon>
        <taxon>Trypanosomatidae</taxon>
        <taxon>Strigomonadinae</taxon>
        <taxon>Angomonas</taxon>
    </lineage>
</organism>
<feature type="region of interest" description="Disordered" evidence="1">
    <location>
        <begin position="11"/>
        <end position="52"/>
    </location>
</feature>
<name>A0A7G2CA39_9TRYP</name>
<evidence type="ECO:0000256" key="1">
    <source>
        <dbReference type="SAM" id="MobiDB-lite"/>
    </source>
</evidence>
<dbReference type="Proteomes" id="UP000515908">
    <property type="component" value="Chromosome 05"/>
</dbReference>
<proteinExistence type="predicted"/>
<protein>
    <submittedName>
        <fullName evidence="2">Uncharacterized protein</fullName>
    </submittedName>
</protein>
<evidence type="ECO:0000313" key="2">
    <source>
        <dbReference type="EMBL" id="CAD2215844.1"/>
    </source>
</evidence>
<accession>A0A7G2CA39</accession>